<keyword evidence="2" id="KW-1185">Reference proteome</keyword>
<dbReference type="OrthoDB" id="5412996at2759"/>
<organism evidence="1 2">
    <name type="scientific">Venustampulla echinocandica</name>
    <dbReference type="NCBI Taxonomy" id="2656787"/>
    <lineage>
        <taxon>Eukaryota</taxon>
        <taxon>Fungi</taxon>
        <taxon>Dikarya</taxon>
        <taxon>Ascomycota</taxon>
        <taxon>Pezizomycotina</taxon>
        <taxon>Leotiomycetes</taxon>
        <taxon>Helotiales</taxon>
        <taxon>Pleuroascaceae</taxon>
        <taxon>Venustampulla</taxon>
    </lineage>
</organism>
<comment type="caution">
    <text evidence="1">The sequence shown here is derived from an EMBL/GenBank/DDBJ whole genome shotgun (WGS) entry which is preliminary data.</text>
</comment>
<dbReference type="Proteomes" id="UP000254866">
    <property type="component" value="Unassembled WGS sequence"/>
</dbReference>
<evidence type="ECO:0008006" key="3">
    <source>
        <dbReference type="Google" id="ProtNLM"/>
    </source>
</evidence>
<proteinExistence type="predicted"/>
<protein>
    <recommendedName>
        <fullName evidence="3">Aminoglycoside phosphotransferase domain-containing protein</fullName>
    </recommendedName>
</protein>
<sequence length="55" mass="5900">MCSELADEKVGTKVEAMSLIREKTTIPIPQIKAWGLAASNPLGLGPFIIIDFIDG</sequence>
<reference evidence="1 2" key="1">
    <citation type="journal article" date="2018" name="IMA Fungus">
        <title>IMA Genome-F 9: Draft genome sequence of Annulohypoxylon stygium, Aspergillus mulundensis, Berkeleyomyces basicola (syn. Thielaviopsis basicola), Ceratocystis smalleyi, two Cercospora beticola strains, Coleophoma cylindrospora, Fusarium fracticaudum, Phialophora cf. hyalina, and Morchella septimelata.</title>
        <authorList>
            <person name="Wingfield B.D."/>
            <person name="Bills G.F."/>
            <person name="Dong Y."/>
            <person name="Huang W."/>
            <person name="Nel W.J."/>
            <person name="Swalarsk-Parry B.S."/>
            <person name="Vaghefi N."/>
            <person name="Wilken P.M."/>
            <person name="An Z."/>
            <person name="de Beer Z.W."/>
            <person name="De Vos L."/>
            <person name="Chen L."/>
            <person name="Duong T.A."/>
            <person name="Gao Y."/>
            <person name="Hammerbacher A."/>
            <person name="Kikkert J.R."/>
            <person name="Li Y."/>
            <person name="Li H."/>
            <person name="Li K."/>
            <person name="Li Q."/>
            <person name="Liu X."/>
            <person name="Ma X."/>
            <person name="Naidoo K."/>
            <person name="Pethybridge S.J."/>
            <person name="Sun J."/>
            <person name="Steenkamp E.T."/>
            <person name="van der Nest M.A."/>
            <person name="van Wyk S."/>
            <person name="Wingfield M.J."/>
            <person name="Xiong C."/>
            <person name="Yue Q."/>
            <person name="Zhang X."/>
        </authorList>
    </citation>
    <scope>NUCLEOTIDE SEQUENCE [LARGE SCALE GENOMIC DNA]</scope>
    <source>
        <strain evidence="1 2">BP 5553</strain>
    </source>
</reference>
<dbReference type="GeneID" id="43600194"/>
<accession>A0A370TJ73</accession>
<evidence type="ECO:0000313" key="1">
    <source>
        <dbReference type="EMBL" id="RDL35414.1"/>
    </source>
</evidence>
<dbReference type="AlphaFoldDB" id="A0A370TJ73"/>
<name>A0A370TJ73_9HELO</name>
<dbReference type="EMBL" id="NPIC01000006">
    <property type="protein sequence ID" value="RDL35414.1"/>
    <property type="molecule type" value="Genomic_DNA"/>
</dbReference>
<dbReference type="RefSeq" id="XP_031868237.1">
    <property type="nucleotide sequence ID" value="XM_032015968.1"/>
</dbReference>
<evidence type="ECO:0000313" key="2">
    <source>
        <dbReference type="Proteomes" id="UP000254866"/>
    </source>
</evidence>
<gene>
    <name evidence="1" type="ORF">BP5553_07345</name>
</gene>